<protein>
    <submittedName>
        <fullName evidence="1">Uncharacterized protein</fullName>
    </submittedName>
</protein>
<reference evidence="1" key="1">
    <citation type="submission" date="2018-02" db="EMBL/GenBank/DDBJ databases">
        <title>Rhizophora mucronata_Transcriptome.</title>
        <authorList>
            <person name="Meera S.P."/>
            <person name="Sreeshan A."/>
            <person name="Augustine A."/>
        </authorList>
    </citation>
    <scope>NUCLEOTIDE SEQUENCE</scope>
    <source>
        <tissue evidence="1">Leaf</tissue>
    </source>
</reference>
<name>A0A2P2PA31_RHIMU</name>
<dbReference type="EMBL" id="GGEC01071068">
    <property type="protein sequence ID" value="MBX51552.1"/>
    <property type="molecule type" value="Transcribed_RNA"/>
</dbReference>
<organism evidence="1">
    <name type="scientific">Rhizophora mucronata</name>
    <name type="common">Asiatic mangrove</name>
    <dbReference type="NCBI Taxonomy" id="61149"/>
    <lineage>
        <taxon>Eukaryota</taxon>
        <taxon>Viridiplantae</taxon>
        <taxon>Streptophyta</taxon>
        <taxon>Embryophyta</taxon>
        <taxon>Tracheophyta</taxon>
        <taxon>Spermatophyta</taxon>
        <taxon>Magnoliopsida</taxon>
        <taxon>eudicotyledons</taxon>
        <taxon>Gunneridae</taxon>
        <taxon>Pentapetalae</taxon>
        <taxon>rosids</taxon>
        <taxon>fabids</taxon>
        <taxon>Malpighiales</taxon>
        <taxon>Rhizophoraceae</taxon>
        <taxon>Rhizophora</taxon>
    </lineage>
</organism>
<proteinExistence type="predicted"/>
<sequence length="30" mass="3568">MIPDWSPPLRCHLRQLERLDLCLSICTNLM</sequence>
<dbReference type="AlphaFoldDB" id="A0A2P2PA31"/>
<evidence type="ECO:0000313" key="1">
    <source>
        <dbReference type="EMBL" id="MBX51552.1"/>
    </source>
</evidence>
<accession>A0A2P2PA31</accession>